<organism evidence="2 3">
    <name type="scientific">Tegillarca granosa</name>
    <name type="common">Malaysian cockle</name>
    <name type="synonym">Anadara granosa</name>
    <dbReference type="NCBI Taxonomy" id="220873"/>
    <lineage>
        <taxon>Eukaryota</taxon>
        <taxon>Metazoa</taxon>
        <taxon>Spiralia</taxon>
        <taxon>Lophotrochozoa</taxon>
        <taxon>Mollusca</taxon>
        <taxon>Bivalvia</taxon>
        <taxon>Autobranchia</taxon>
        <taxon>Pteriomorphia</taxon>
        <taxon>Arcoida</taxon>
        <taxon>Arcoidea</taxon>
        <taxon>Arcidae</taxon>
        <taxon>Tegillarca</taxon>
    </lineage>
</organism>
<dbReference type="EMBL" id="JARBDR010000903">
    <property type="protein sequence ID" value="KAJ8303847.1"/>
    <property type="molecule type" value="Genomic_DNA"/>
</dbReference>
<accession>A0ABQ9EEW8</accession>
<dbReference type="SUPFAM" id="SSF81593">
    <property type="entry name" value="Nucleotidyltransferase substrate binding subunit/domain"/>
    <property type="match status" value="1"/>
</dbReference>
<evidence type="ECO:0000259" key="1">
    <source>
        <dbReference type="PROSITE" id="PS50910"/>
    </source>
</evidence>
<sequence>MLIIDPLQSLKSEQDVCDKKRLKSLAKQKYSKSIAHLNNVFEINGNVLKGEYREQKMVQLFETFEEEAMMVVLFLKSLLKIETLCRCEDLSDQIQTLHTVSMTGSNEQLQKRTVFKNEVLELKGELPVTSLWSTYEVTMTAHNDNECLRADWIIVNYIQGTTESTEKLTSLAQDPDLSYSPYVGVAYPCVSNGTIETGHVFCFLPLPLEKKSLTGLPVHVNGLFALEQNRKHVKWGNRDQSHVMVSKDKHVLWNEMIISDVLSKAYEHLVGYLIQKSQEFPDEKDFISDVMFMVSINTVGYISKIPEFTALIQNNLLVPESKFPVPYPYQMIETSTSKVKELALALGAAMKESSELIKDVLEILLSDTERKTYNTDEVKDFMDFFLVQITTFESSILQMAKRVVFIPSSDTELYCALDLFDPRDEKLEILFHGEAKFPTQPYDSDDTLNALLKIGLKRSKDVTPDEILNSAKILDALDTENNVEREYILKAKKVKYFLNTLIIDMDINKLNELHELRWVAVSERPERYPNCLPWYSEDIGIILSTPKDVLSSDLCLLSGSVQSFVDVTEASAILEKFQWNKFPTESLILEQLNCIARIFEPAHRPELLPMVASIYNHLAKLDSDYACFKDAECILCEDTFRKPCEVYIKEGGETETFNLHPYMSKLPAEFVHLEKLFLAFGCKEILSADILKSVLEKIKQMHNKKSKRSKLKKNIRSDLQLVIQIVKYLDGLCLQDTELEDVLLPIKTKDWLFEATEEDSIEDDIFYVHKEINPNMAKRFGVPSLTNRFLTEDNSEDMVMEWGQSEPLTTRLNNLLEGYTDGFAIPKEIVQNADDAGATEVAFLYDERENKNAGSYLIDPNMAECQGPALWAYNNSIFQESDFKNIIKLGGRTKEADESTIGKFGLGFCSVYNLTDVPSFYSGNSMVIFDPHGNYLGRALKNKENPGLRMLVSSNECISTRGKEMLRKPEDLIHPQMLAASLFDEKDERFPTKLFCDKEGLDALLELGMKGDLIPFEWLKERANTIRNLSKEMALKRCKSLLEYILNCLERNDHGYNLFELADIKFLPLEEKPANWPLAWKGQTETDKDKTETLLNSENIFTCPKQLYFPKEKQLVGAVKCIVHTFDPHRYLGVLKAIGVQDVVTVDAVFKQLEIVSECTIENMRETEKEELRNICFTIYKFMNYICKDENNELEQHFGRLESQRIILTLDTEGKEILIKPSIMAFNRPSDSIVTSDCRPYLYFVDHSLKKFTEFLKKVGIREQFSSSFILGTLNECKEKFGTEPCSEKDALLVVSLIKLLFETCREEKISLSDNEMKTLIVPDEDRILRSPYDLCYDEDYGTLGKMKFMHFVHSSIDVGLMKVLGIKSKRVQHLKSFAGAMDFGQKEKLVTRLKGLLEQYPFDSTILNELLQNADDASASEIHFILDERTHPKSGVFDDSWKPLQGPSLVVYNDTCFSASDIQGIQNLGQGSKSDDPTKTGQFGLGFNATYHLTDVPSFLTRGPDTPNGGTLCIFDPHCNYAPDGDEQSIRGEWNTMILNDIIPKAYIKGMTELREYLMKLVDKRFIPTVVDNHVLVRADTFFSPFNNVCKKMCQDTEFPTPPFNEEIWRTFMEIAGMKSEITEDLFVQFAKQIEDGGKKKGVTKTVKEQSEELVFHLFRERKQLESSDLLKRIKQIKFIVPHVVPKKFLDIYPAVKNTSLICFSGSISHHYADISWTMCSLLPFYADPKYQRKDHKQIETLLDIYTQPKTENVICHAKNICPAFEKKCFSAKYEQGESQQLDRSTMDHGSEQSAHCYYTTADGCYKFYFKEGNEDIEHDINIDADFEYIEDEWLPALGSYVPKHEYVLLDNEFTEFRTGEYVAYEIYDPKIDGTNENSITKNLNDPVYIYVKVIEKCVSDTNGEATNPYLVKYKVNMGHGRKESVSVIRMYKFIRRNSTDVVEYTGKQSSYDEAREEEVMKRIRKTLIDAWKLGDEKNRKRIIKRLFLFWHPNKNKGNEEFCTKVFQYIQEIIRQLENGEININSGTGPSYSSWHFTRGSSKTYSRTWYSTFGENVNDRFHSTWNNYQSVFTNRRRNRNRHRQRTEYVYEPNPQEHEAKRWLKQAKEDLVVAIRILDCRCENLVGNDTYNWICFIAHQAAEKAIIAITFSIDANKVRREHLLSSVASAQPKETLREKAAKLDNLLGDYDSMRYPDACSFPCTPSELYDAVKAQEAVKQAQEIIEEVDDYLS</sequence>
<dbReference type="Proteomes" id="UP001217089">
    <property type="component" value="Unassembled WGS sequence"/>
</dbReference>
<protein>
    <recommendedName>
        <fullName evidence="1">HEPN domain-containing protein</fullName>
    </recommendedName>
</protein>
<dbReference type="NCBIfam" id="NF047352">
    <property type="entry name" value="P_loop_sacsin"/>
    <property type="match status" value="2"/>
</dbReference>
<dbReference type="InterPro" id="IPR007842">
    <property type="entry name" value="HEPN_dom"/>
</dbReference>
<dbReference type="SUPFAM" id="SSF55874">
    <property type="entry name" value="ATPase domain of HSP90 chaperone/DNA topoisomerase II/histidine kinase"/>
    <property type="match status" value="2"/>
</dbReference>
<dbReference type="InterPro" id="IPR036869">
    <property type="entry name" value="J_dom_sf"/>
</dbReference>
<proteinExistence type="predicted"/>
<name>A0ABQ9EEW8_TEGGR</name>
<dbReference type="Pfam" id="PF25794">
    <property type="entry name" value="SACS"/>
    <property type="match status" value="2"/>
</dbReference>
<dbReference type="InterPro" id="IPR036890">
    <property type="entry name" value="HATPase_C_sf"/>
</dbReference>
<dbReference type="Gene3D" id="3.30.565.10">
    <property type="entry name" value="Histidine kinase-like ATPase, C-terminal domain"/>
    <property type="match status" value="1"/>
</dbReference>
<dbReference type="PANTHER" id="PTHR46919">
    <property type="entry name" value="ZINC FINGER, C3HC4 TYPE (RING FINGER) FAMILY PROTEIN"/>
    <property type="match status" value="1"/>
</dbReference>
<evidence type="ECO:0000313" key="2">
    <source>
        <dbReference type="EMBL" id="KAJ8303847.1"/>
    </source>
</evidence>
<dbReference type="Gene3D" id="1.10.287.110">
    <property type="entry name" value="DnaJ domain"/>
    <property type="match status" value="1"/>
</dbReference>
<evidence type="ECO:0000313" key="3">
    <source>
        <dbReference type="Proteomes" id="UP001217089"/>
    </source>
</evidence>
<feature type="domain" description="HEPN" evidence="1">
    <location>
        <begin position="2112"/>
        <end position="2224"/>
    </location>
</feature>
<dbReference type="SMART" id="SM00748">
    <property type="entry name" value="HEPN"/>
    <property type="match status" value="1"/>
</dbReference>
<dbReference type="PROSITE" id="PS50910">
    <property type="entry name" value="HEPN"/>
    <property type="match status" value="1"/>
</dbReference>
<comment type="caution">
    <text evidence="2">The sequence shown here is derived from an EMBL/GenBank/DDBJ whole genome shotgun (WGS) entry which is preliminary data.</text>
</comment>
<reference evidence="2 3" key="1">
    <citation type="submission" date="2022-12" db="EMBL/GenBank/DDBJ databases">
        <title>Chromosome-level genome of Tegillarca granosa.</title>
        <authorList>
            <person name="Kim J."/>
        </authorList>
    </citation>
    <scope>NUCLEOTIDE SEQUENCE [LARGE SCALE GENOMIC DNA]</scope>
    <source>
        <strain evidence="2">Teg-2019</strain>
        <tissue evidence="2">Adductor muscle</tissue>
    </source>
</reference>
<dbReference type="InterPro" id="IPR058210">
    <property type="entry name" value="SACS/Nov_dom"/>
</dbReference>
<gene>
    <name evidence="2" type="ORF">KUTeg_017430</name>
</gene>
<keyword evidence="3" id="KW-1185">Reference proteome</keyword>
<dbReference type="PANTHER" id="PTHR46919:SF2">
    <property type="entry name" value="SACSIN"/>
    <property type="match status" value="1"/>
</dbReference>
<dbReference type="Pfam" id="PF05168">
    <property type="entry name" value="HEPN"/>
    <property type="match status" value="1"/>
</dbReference>
<dbReference type="Gene3D" id="1.20.120.330">
    <property type="entry name" value="Nucleotidyltransferases domain 2"/>
    <property type="match status" value="1"/>
</dbReference>